<dbReference type="SUPFAM" id="SSF53335">
    <property type="entry name" value="S-adenosyl-L-methionine-dependent methyltransferases"/>
    <property type="match status" value="1"/>
</dbReference>
<dbReference type="GO" id="GO:0032259">
    <property type="term" value="P:methylation"/>
    <property type="evidence" value="ECO:0007669"/>
    <property type="project" value="UniProtKB-KW"/>
</dbReference>
<dbReference type="GO" id="GO:0008168">
    <property type="term" value="F:methyltransferase activity"/>
    <property type="evidence" value="ECO:0007669"/>
    <property type="project" value="UniProtKB-KW"/>
</dbReference>
<gene>
    <name evidence="2" type="ORF">K7472_24935</name>
</gene>
<evidence type="ECO:0000259" key="1">
    <source>
        <dbReference type="Pfam" id="PF13649"/>
    </source>
</evidence>
<dbReference type="EMBL" id="JAINVZ010000021">
    <property type="protein sequence ID" value="MBY8888060.1"/>
    <property type="molecule type" value="Genomic_DNA"/>
</dbReference>
<dbReference type="Pfam" id="PF13649">
    <property type="entry name" value="Methyltransf_25"/>
    <property type="match status" value="1"/>
</dbReference>
<dbReference type="Proteomes" id="UP001198565">
    <property type="component" value="Unassembled WGS sequence"/>
</dbReference>
<feature type="domain" description="Methyltransferase" evidence="1">
    <location>
        <begin position="52"/>
        <end position="142"/>
    </location>
</feature>
<dbReference type="Gene3D" id="3.40.50.150">
    <property type="entry name" value="Vaccinia Virus protein VP39"/>
    <property type="match status" value="1"/>
</dbReference>
<reference evidence="2 3" key="1">
    <citation type="submission" date="2021-08" db="EMBL/GenBank/DDBJ databases">
        <title>Streptomyces sp. PTM05 isolated from lichen.</title>
        <authorList>
            <person name="Somphong A."/>
            <person name="Phongsopitanun W."/>
            <person name="Tanasupawat S."/>
        </authorList>
    </citation>
    <scope>NUCLEOTIDE SEQUENCE [LARGE SCALE GENOMIC DNA]</scope>
    <source>
        <strain evidence="2 3">Ptm05</strain>
    </source>
</reference>
<accession>A0ABS7R0H9</accession>
<evidence type="ECO:0000313" key="3">
    <source>
        <dbReference type="Proteomes" id="UP001198565"/>
    </source>
</evidence>
<sequence length="216" mass="23410">MGTADDRVRTRRSYDAVAGEYLARVGGELAYKPLDRALLASVVEQAVAGAPVADLGCGPGHVAGWLTEHGARAVVGVDLSPAMVATARQAYPGCEFREGDLRELPARDGEFGAAVALYCVIHLDPSELRAVFDELRRVLRPGAPLLLAFHVGAETRHLTDWWGHEVDVDFHFFPPEAVLAPLREAGFTVTATMQRAPVPQEAETQRCYVLAHRTAD</sequence>
<proteinExistence type="predicted"/>
<dbReference type="CDD" id="cd02440">
    <property type="entry name" value="AdoMet_MTases"/>
    <property type="match status" value="1"/>
</dbReference>
<dbReference type="PANTHER" id="PTHR42912">
    <property type="entry name" value="METHYLTRANSFERASE"/>
    <property type="match status" value="1"/>
</dbReference>
<protein>
    <submittedName>
        <fullName evidence="2">Class I SAM-dependent methyltransferase</fullName>
    </submittedName>
</protein>
<comment type="caution">
    <text evidence="2">The sequence shown here is derived from an EMBL/GenBank/DDBJ whole genome shotgun (WGS) entry which is preliminary data.</text>
</comment>
<keyword evidence="3" id="KW-1185">Reference proteome</keyword>
<keyword evidence="2" id="KW-0808">Transferase</keyword>
<dbReference type="InterPro" id="IPR050508">
    <property type="entry name" value="Methyltransf_Superfamily"/>
</dbReference>
<name>A0ABS7R0H9_9ACTN</name>
<dbReference type="InterPro" id="IPR029063">
    <property type="entry name" value="SAM-dependent_MTases_sf"/>
</dbReference>
<keyword evidence="2" id="KW-0489">Methyltransferase</keyword>
<dbReference type="InterPro" id="IPR041698">
    <property type="entry name" value="Methyltransf_25"/>
</dbReference>
<organism evidence="2 3">
    <name type="scientific">Streptantibioticus parmotrematis</name>
    <dbReference type="NCBI Taxonomy" id="2873249"/>
    <lineage>
        <taxon>Bacteria</taxon>
        <taxon>Bacillati</taxon>
        <taxon>Actinomycetota</taxon>
        <taxon>Actinomycetes</taxon>
        <taxon>Kitasatosporales</taxon>
        <taxon>Streptomycetaceae</taxon>
        <taxon>Streptantibioticus</taxon>
    </lineage>
</organism>
<dbReference type="RefSeq" id="WP_222980797.1">
    <property type="nucleotide sequence ID" value="NZ_JAINVZ010000021.1"/>
</dbReference>
<evidence type="ECO:0000313" key="2">
    <source>
        <dbReference type="EMBL" id="MBY8888060.1"/>
    </source>
</evidence>